<name>A0A9Q3GL83_9BASI</name>
<accession>A0A9Q3GL83</accession>
<proteinExistence type="predicted"/>
<comment type="caution">
    <text evidence="2">The sequence shown here is derived from an EMBL/GenBank/DDBJ whole genome shotgun (WGS) entry which is preliminary data.</text>
</comment>
<dbReference type="AlphaFoldDB" id="A0A9Q3GL83"/>
<evidence type="ECO:0000256" key="1">
    <source>
        <dbReference type="SAM" id="MobiDB-lite"/>
    </source>
</evidence>
<dbReference type="EMBL" id="AVOT02002640">
    <property type="protein sequence ID" value="MBW0471040.1"/>
    <property type="molecule type" value="Genomic_DNA"/>
</dbReference>
<feature type="compositionally biased region" description="Polar residues" evidence="1">
    <location>
        <begin position="96"/>
        <end position="109"/>
    </location>
</feature>
<gene>
    <name evidence="2" type="ORF">O181_010755</name>
</gene>
<evidence type="ECO:0000313" key="2">
    <source>
        <dbReference type="EMBL" id="MBW0471040.1"/>
    </source>
</evidence>
<keyword evidence="3" id="KW-1185">Reference proteome</keyword>
<reference evidence="2" key="1">
    <citation type="submission" date="2021-03" db="EMBL/GenBank/DDBJ databases">
        <title>Draft genome sequence of rust myrtle Austropuccinia psidii MF-1, a brazilian biotype.</title>
        <authorList>
            <person name="Quecine M.C."/>
            <person name="Pachon D.M.R."/>
            <person name="Bonatelli M.L."/>
            <person name="Correr F.H."/>
            <person name="Franceschini L.M."/>
            <person name="Leite T.F."/>
            <person name="Margarido G.R.A."/>
            <person name="Almeida C.A."/>
            <person name="Ferrarezi J.A."/>
            <person name="Labate C.A."/>
        </authorList>
    </citation>
    <scope>NUCLEOTIDE SEQUENCE</scope>
    <source>
        <strain evidence="2">MF-1</strain>
    </source>
</reference>
<feature type="region of interest" description="Disordered" evidence="1">
    <location>
        <begin position="75"/>
        <end position="109"/>
    </location>
</feature>
<organism evidence="2 3">
    <name type="scientific">Austropuccinia psidii MF-1</name>
    <dbReference type="NCBI Taxonomy" id="1389203"/>
    <lineage>
        <taxon>Eukaryota</taxon>
        <taxon>Fungi</taxon>
        <taxon>Dikarya</taxon>
        <taxon>Basidiomycota</taxon>
        <taxon>Pucciniomycotina</taxon>
        <taxon>Pucciniomycetes</taxon>
        <taxon>Pucciniales</taxon>
        <taxon>Sphaerophragmiaceae</taxon>
        <taxon>Austropuccinia</taxon>
    </lineage>
</organism>
<dbReference type="Proteomes" id="UP000765509">
    <property type="component" value="Unassembled WGS sequence"/>
</dbReference>
<sequence length="125" mass="14233">MASITGQANASFGGKLVWLERLTWSYHFSAPALRFDNLGTMLSSNCMTHYSRFSPHLHRGENIYKKLASTVKLKKLPPINQVNSPRTTQRYRNRTTHSPQLQNNQSRRNLSPLSSFPFLLALSSL</sequence>
<evidence type="ECO:0000313" key="3">
    <source>
        <dbReference type="Proteomes" id="UP000765509"/>
    </source>
</evidence>
<protein>
    <submittedName>
        <fullName evidence="2">Uncharacterized protein</fullName>
    </submittedName>
</protein>